<sequence length="358" mass="39672">MASKDIFLATHPRACSTAFERVFMTCRDRLACVHEPFGDAWYFGPERLSDRFEDDEAARKKTGFSETTYGDIFGEIEKTATQEGKRVFIKDMAQYWLPLPSKSDSVSIAPSLVSYRRGVGTTNGTTTNGTTTNGTANGTHDEAPVIEPGNPTVVPDDLLRKYHFTFLIRHPRSSVPSYFRCTIPPLSSMTGFDYYDPVEAGYKELRMLFDYLVKEGHVGPKIAGTGNRTHYPENGTNGHGIGNGINGNVGVNGTAVANGDDAKVEICVIDADDLLDAPFAVVEAYCKSIGLKYDPGMLKWDDDENQAHAKQKKAPKSEEELEKEWTAKFGTDSAKVMLQTMRENVADFEYLQQFALKI</sequence>
<protein>
    <recommendedName>
        <fullName evidence="4">P-loop containing nucleoside triphosphate hydrolase protein</fullName>
    </recommendedName>
</protein>
<reference evidence="2" key="1">
    <citation type="journal article" date="2020" name="Stud. Mycol.">
        <title>101 Dothideomycetes genomes: a test case for predicting lifestyles and emergence of pathogens.</title>
        <authorList>
            <person name="Haridas S."/>
            <person name="Albert R."/>
            <person name="Binder M."/>
            <person name="Bloem J."/>
            <person name="Labutti K."/>
            <person name="Salamov A."/>
            <person name="Andreopoulos B."/>
            <person name="Baker S."/>
            <person name="Barry K."/>
            <person name="Bills G."/>
            <person name="Bluhm B."/>
            <person name="Cannon C."/>
            <person name="Castanera R."/>
            <person name="Culley D."/>
            <person name="Daum C."/>
            <person name="Ezra D."/>
            <person name="Gonzalez J."/>
            <person name="Henrissat B."/>
            <person name="Kuo A."/>
            <person name="Liang C."/>
            <person name="Lipzen A."/>
            <person name="Lutzoni F."/>
            <person name="Magnuson J."/>
            <person name="Mondo S."/>
            <person name="Nolan M."/>
            <person name="Ohm R."/>
            <person name="Pangilinan J."/>
            <person name="Park H.-J."/>
            <person name="Ramirez L."/>
            <person name="Alfaro M."/>
            <person name="Sun H."/>
            <person name="Tritt A."/>
            <person name="Yoshinaga Y."/>
            <person name="Zwiers L.-H."/>
            <person name="Turgeon B."/>
            <person name="Goodwin S."/>
            <person name="Spatafora J."/>
            <person name="Crous P."/>
            <person name="Grigoriev I."/>
        </authorList>
    </citation>
    <scope>NUCLEOTIDE SEQUENCE</scope>
    <source>
        <strain evidence="2">CBS 115976</strain>
    </source>
</reference>
<dbReference type="EMBL" id="MU004231">
    <property type="protein sequence ID" value="KAF2672601.1"/>
    <property type="molecule type" value="Genomic_DNA"/>
</dbReference>
<dbReference type="Gene3D" id="3.40.50.300">
    <property type="entry name" value="P-loop containing nucleotide triphosphate hydrolases"/>
    <property type="match status" value="1"/>
</dbReference>
<evidence type="ECO:0000313" key="3">
    <source>
        <dbReference type="Proteomes" id="UP000799302"/>
    </source>
</evidence>
<dbReference type="PANTHER" id="PTHR48419">
    <property type="entry name" value="SULFOTRANSFERASE DOMAIN-CONTAINING PROTEIN"/>
    <property type="match status" value="1"/>
</dbReference>
<evidence type="ECO:0000256" key="1">
    <source>
        <dbReference type="SAM" id="MobiDB-lite"/>
    </source>
</evidence>
<organism evidence="2 3">
    <name type="scientific">Microthyrium microscopicum</name>
    <dbReference type="NCBI Taxonomy" id="703497"/>
    <lineage>
        <taxon>Eukaryota</taxon>
        <taxon>Fungi</taxon>
        <taxon>Dikarya</taxon>
        <taxon>Ascomycota</taxon>
        <taxon>Pezizomycotina</taxon>
        <taxon>Dothideomycetes</taxon>
        <taxon>Dothideomycetes incertae sedis</taxon>
        <taxon>Microthyriales</taxon>
        <taxon>Microthyriaceae</taxon>
        <taxon>Microthyrium</taxon>
    </lineage>
</organism>
<dbReference type="InterPro" id="IPR027417">
    <property type="entry name" value="P-loop_NTPase"/>
</dbReference>
<name>A0A6A6UM65_9PEZI</name>
<dbReference type="Proteomes" id="UP000799302">
    <property type="component" value="Unassembled WGS sequence"/>
</dbReference>
<feature type="compositionally biased region" description="Low complexity" evidence="1">
    <location>
        <begin position="120"/>
        <end position="138"/>
    </location>
</feature>
<keyword evidence="3" id="KW-1185">Reference proteome</keyword>
<feature type="region of interest" description="Disordered" evidence="1">
    <location>
        <begin position="119"/>
        <end position="149"/>
    </location>
</feature>
<dbReference type="SUPFAM" id="SSF52540">
    <property type="entry name" value="P-loop containing nucleoside triphosphate hydrolases"/>
    <property type="match status" value="1"/>
</dbReference>
<dbReference type="PANTHER" id="PTHR48419:SF1">
    <property type="entry name" value="SULFOTRANSFERASE DOMAIN-CONTAINING PROTEIN"/>
    <property type="match status" value="1"/>
</dbReference>
<evidence type="ECO:0000313" key="2">
    <source>
        <dbReference type="EMBL" id="KAF2672601.1"/>
    </source>
</evidence>
<gene>
    <name evidence="2" type="ORF">BT63DRAFT_420827</name>
</gene>
<dbReference type="AlphaFoldDB" id="A0A6A6UM65"/>
<accession>A0A6A6UM65</accession>
<dbReference type="InterPro" id="IPR053226">
    <property type="entry name" value="Pyrrolopyrazine_biosynth_F"/>
</dbReference>
<dbReference type="OrthoDB" id="2405944at2759"/>
<proteinExistence type="predicted"/>
<evidence type="ECO:0008006" key="4">
    <source>
        <dbReference type="Google" id="ProtNLM"/>
    </source>
</evidence>